<comment type="caution">
    <text evidence="6">The sequence shown here is derived from an EMBL/GenBank/DDBJ whole genome shotgun (WGS) entry which is preliminary data.</text>
</comment>
<gene>
    <name evidence="6" type="ORF">EGH25_11320</name>
</gene>
<organism evidence="6 7">
    <name type="scientific">Halorutilus salinus</name>
    <dbReference type="NCBI Taxonomy" id="2487751"/>
    <lineage>
        <taxon>Archaea</taxon>
        <taxon>Methanobacteriati</taxon>
        <taxon>Methanobacteriota</taxon>
        <taxon>Stenosarchaea group</taxon>
        <taxon>Halobacteria</taxon>
        <taxon>Halorutilales</taxon>
        <taxon>Halorutilaceae</taxon>
        <taxon>Halorutilus</taxon>
    </lineage>
</organism>
<keyword evidence="2 5" id="KW-0812">Transmembrane</keyword>
<evidence type="ECO:0000256" key="3">
    <source>
        <dbReference type="ARBA" id="ARBA00022989"/>
    </source>
</evidence>
<dbReference type="AlphaFoldDB" id="A0A9Q4C620"/>
<reference evidence="6" key="1">
    <citation type="submission" date="2022-09" db="EMBL/GenBank/DDBJ databases">
        <title>Haloadaptaus new haloarchaeum isolated from saline soil.</title>
        <authorList>
            <person name="Duran-Viseras A."/>
            <person name="Sanchez-Porro C."/>
            <person name="Ventosa A."/>
        </authorList>
    </citation>
    <scope>NUCLEOTIDE SEQUENCE</scope>
    <source>
        <strain evidence="6">F3-133</strain>
    </source>
</reference>
<feature type="transmembrane region" description="Helical" evidence="5">
    <location>
        <begin position="66"/>
        <end position="89"/>
    </location>
</feature>
<evidence type="ECO:0000256" key="5">
    <source>
        <dbReference type="SAM" id="Phobius"/>
    </source>
</evidence>
<keyword evidence="4 5" id="KW-0472">Membrane</keyword>
<dbReference type="RefSeq" id="WP_266088655.1">
    <property type="nucleotide sequence ID" value="NZ_RKLV01000014.1"/>
</dbReference>
<dbReference type="Proteomes" id="UP001149411">
    <property type="component" value="Unassembled WGS sequence"/>
</dbReference>
<feature type="transmembrane region" description="Helical" evidence="5">
    <location>
        <begin position="95"/>
        <end position="117"/>
    </location>
</feature>
<name>A0A9Q4C620_9EURY</name>
<protein>
    <submittedName>
        <fullName evidence="6">DUF4870 domain-containing protein</fullName>
    </submittedName>
</protein>
<evidence type="ECO:0000256" key="4">
    <source>
        <dbReference type="ARBA" id="ARBA00023136"/>
    </source>
</evidence>
<evidence type="ECO:0000313" key="7">
    <source>
        <dbReference type="Proteomes" id="UP001149411"/>
    </source>
</evidence>
<accession>A0A9Q4C620</accession>
<dbReference type="EMBL" id="RKLV01000014">
    <property type="protein sequence ID" value="MCX2819941.1"/>
    <property type="molecule type" value="Genomic_DNA"/>
</dbReference>
<feature type="transmembrane region" description="Helical" evidence="5">
    <location>
        <begin position="20"/>
        <end position="45"/>
    </location>
</feature>
<keyword evidence="7" id="KW-1185">Reference proteome</keyword>
<keyword evidence="3 5" id="KW-1133">Transmembrane helix</keyword>
<dbReference type="Pfam" id="PF09685">
    <property type="entry name" value="MamF_MmsF"/>
    <property type="match status" value="1"/>
</dbReference>
<dbReference type="InterPro" id="IPR019109">
    <property type="entry name" value="MamF_MmsF"/>
</dbReference>
<evidence type="ECO:0000256" key="1">
    <source>
        <dbReference type="ARBA" id="ARBA00004141"/>
    </source>
</evidence>
<comment type="subcellular location">
    <subcellularLocation>
        <location evidence="1">Membrane</location>
        <topology evidence="1">Multi-pass membrane protein</topology>
    </subcellularLocation>
</comment>
<sequence>MEDDRNEDVSERARKWGTVAHLSAFAGLVIPLGNVLGPFVILLLTKGDDEGGFGESNAREALNFQITVTLAVLSLAVLVFVSTLVGIAFVALPGIAVTGSLMTVTGAIVLLSLVFVVKAAIEASERRSYSYPFSYEFV</sequence>
<evidence type="ECO:0000256" key="2">
    <source>
        <dbReference type="ARBA" id="ARBA00022692"/>
    </source>
</evidence>
<evidence type="ECO:0000313" key="6">
    <source>
        <dbReference type="EMBL" id="MCX2819941.1"/>
    </source>
</evidence>
<proteinExistence type="predicted"/>